<dbReference type="PANTHER" id="PTHR30534">
    <property type="entry name" value="FLAGELLAR MOTOR SWITCH PROTEIN FLIG"/>
    <property type="match status" value="1"/>
</dbReference>
<keyword evidence="7" id="KW-0283">Flagellar rotation</keyword>
<keyword evidence="13" id="KW-0282">Flagellum</keyword>
<reference evidence="13 14" key="1">
    <citation type="journal article" date="2023" name="ISME J.">
        <title>Cultivation and genomic characterization of novel and ubiquitous marine nitrite-oxidizing bacteria from the Nitrospirales.</title>
        <authorList>
            <person name="Mueller A.J."/>
            <person name="Daebeler A."/>
            <person name="Herbold C.W."/>
            <person name="Kirkegaard R.H."/>
            <person name="Daims H."/>
        </authorList>
    </citation>
    <scope>NUCLEOTIDE SEQUENCE [LARGE SCALE GENOMIC DNA]</scope>
    <source>
        <strain evidence="13 14">EB</strain>
    </source>
</reference>
<keyword evidence="5" id="KW-1003">Cell membrane</keyword>
<evidence type="ECO:0000313" key="13">
    <source>
        <dbReference type="EMBL" id="MDT7041919.1"/>
    </source>
</evidence>
<comment type="caution">
    <text evidence="13">The sequence shown here is derived from an EMBL/GenBank/DDBJ whole genome shotgun (WGS) entry which is preliminary data.</text>
</comment>
<dbReference type="Pfam" id="PF14842">
    <property type="entry name" value="FliG_N"/>
    <property type="match status" value="1"/>
</dbReference>
<evidence type="ECO:0000256" key="7">
    <source>
        <dbReference type="ARBA" id="ARBA00022779"/>
    </source>
</evidence>
<comment type="subcellular location">
    <subcellularLocation>
        <location evidence="1">Bacterial flagellum basal body</location>
    </subcellularLocation>
    <subcellularLocation>
        <location evidence="2">Cell membrane</location>
        <topology evidence="2">Peripheral membrane protein</topology>
        <orientation evidence="2">Cytoplasmic side</orientation>
    </subcellularLocation>
</comment>
<dbReference type="InterPro" id="IPR000090">
    <property type="entry name" value="Flg_Motor_Flig"/>
</dbReference>
<keyword evidence="14" id="KW-1185">Reference proteome</keyword>
<protein>
    <recommendedName>
        <fullName evidence="4">Flagellar motor switch protein FliG</fullName>
    </recommendedName>
</protein>
<dbReference type="NCBIfam" id="TIGR00207">
    <property type="entry name" value="fliG"/>
    <property type="match status" value="1"/>
</dbReference>
<evidence type="ECO:0000256" key="1">
    <source>
        <dbReference type="ARBA" id="ARBA00004117"/>
    </source>
</evidence>
<dbReference type="PRINTS" id="PR00954">
    <property type="entry name" value="FLGMOTORFLIG"/>
</dbReference>
<keyword evidence="6" id="KW-0145">Chemotaxis</keyword>
<feature type="domain" description="Flagellar motor switch protein FliG N-terminal" evidence="12">
    <location>
        <begin position="4"/>
        <end position="101"/>
    </location>
</feature>
<sequence>MAGKLTGSEKAAILLLAMGEQAAIEVMKMLDPKDIRQVGQEIGGIASVASEDHSLVMAEFTKLAATSGLSVEGKTFLTKVLNKALGRDKARRILASLSTSDNAGFEALKVLDAASIANMLTHEHPQTGALIMANLDADQAGQVLGLLNAKKREEVMYRMACTEDVLPSVLEELNTVIEEELRVGVGRNAVPVGGAGMVAEVLNTVGKEVKDTILSSLESRNEKLTEEIRAKMFVFEDLEFVDDRGMQELLREVSKEDLMIALRAADDVLRDKFFKNMSSRAADALKDDMEAKGPAKLSDVEASQRTILKVAQKLAAEGRIALGGKDAEQMV</sequence>
<dbReference type="InterPro" id="IPR023087">
    <property type="entry name" value="Flg_Motor_Flig_C"/>
</dbReference>
<evidence type="ECO:0000313" key="14">
    <source>
        <dbReference type="Proteomes" id="UP001250932"/>
    </source>
</evidence>
<dbReference type="Proteomes" id="UP001250932">
    <property type="component" value="Unassembled WGS sequence"/>
</dbReference>
<evidence type="ECO:0000256" key="4">
    <source>
        <dbReference type="ARBA" id="ARBA00021870"/>
    </source>
</evidence>
<keyword evidence="9" id="KW-0975">Bacterial flagellum</keyword>
<evidence type="ECO:0000256" key="8">
    <source>
        <dbReference type="ARBA" id="ARBA00023136"/>
    </source>
</evidence>
<dbReference type="InterPro" id="IPR032779">
    <property type="entry name" value="FliG_M"/>
</dbReference>
<feature type="domain" description="Flagellar motor switch protein FliG C-terminal" evidence="10">
    <location>
        <begin position="216"/>
        <end position="322"/>
    </location>
</feature>
<dbReference type="Gene3D" id="1.10.220.30">
    <property type="match status" value="3"/>
</dbReference>
<feature type="domain" description="Flagellar motor switch protein FliG middle" evidence="11">
    <location>
        <begin position="114"/>
        <end position="182"/>
    </location>
</feature>
<keyword evidence="8" id="KW-0472">Membrane</keyword>
<evidence type="ECO:0000256" key="6">
    <source>
        <dbReference type="ARBA" id="ARBA00022500"/>
    </source>
</evidence>
<dbReference type="RefSeq" id="WP_313832265.1">
    <property type="nucleotide sequence ID" value="NZ_JAQOUE010000001.1"/>
</dbReference>
<evidence type="ECO:0000256" key="9">
    <source>
        <dbReference type="ARBA" id="ARBA00023143"/>
    </source>
</evidence>
<keyword evidence="13" id="KW-0969">Cilium</keyword>
<evidence type="ECO:0000256" key="3">
    <source>
        <dbReference type="ARBA" id="ARBA00010299"/>
    </source>
</evidence>
<evidence type="ECO:0000259" key="11">
    <source>
        <dbReference type="Pfam" id="PF14841"/>
    </source>
</evidence>
<name>A0ABU3K6B0_9BACT</name>
<evidence type="ECO:0000256" key="2">
    <source>
        <dbReference type="ARBA" id="ARBA00004413"/>
    </source>
</evidence>
<evidence type="ECO:0000256" key="5">
    <source>
        <dbReference type="ARBA" id="ARBA00022475"/>
    </source>
</evidence>
<dbReference type="PANTHER" id="PTHR30534:SF0">
    <property type="entry name" value="FLAGELLAR MOTOR SWITCH PROTEIN FLIG"/>
    <property type="match status" value="1"/>
</dbReference>
<evidence type="ECO:0000259" key="12">
    <source>
        <dbReference type="Pfam" id="PF14842"/>
    </source>
</evidence>
<dbReference type="EMBL" id="JAQOUE010000001">
    <property type="protein sequence ID" value="MDT7041919.1"/>
    <property type="molecule type" value="Genomic_DNA"/>
</dbReference>
<gene>
    <name evidence="13" type="primary">fliG</name>
    <name evidence="13" type="ORF">PPG34_06110</name>
</gene>
<comment type="similarity">
    <text evidence="3">Belongs to the FliG family.</text>
</comment>
<organism evidence="13 14">
    <name type="scientific">Candidatus Nitronereus thalassa</name>
    <dbReference type="NCBI Taxonomy" id="3020898"/>
    <lineage>
        <taxon>Bacteria</taxon>
        <taxon>Pseudomonadati</taxon>
        <taxon>Nitrospirota</taxon>
        <taxon>Nitrospiria</taxon>
        <taxon>Nitrospirales</taxon>
        <taxon>Nitrospiraceae</taxon>
        <taxon>Candidatus Nitronereus</taxon>
    </lineage>
</organism>
<dbReference type="SUPFAM" id="SSF48029">
    <property type="entry name" value="FliG"/>
    <property type="match status" value="2"/>
</dbReference>
<dbReference type="Pfam" id="PF14841">
    <property type="entry name" value="FliG_M"/>
    <property type="match status" value="1"/>
</dbReference>
<dbReference type="PIRSF" id="PIRSF003161">
    <property type="entry name" value="FliG"/>
    <property type="match status" value="1"/>
</dbReference>
<dbReference type="InterPro" id="IPR011002">
    <property type="entry name" value="FliG_a-hlx"/>
</dbReference>
<dbReference type="InterPro" id="IPR028263">
    <property type="entry name" value="FliG_N"/>
</dbReference>
<evidence type="ECO:0000259" key="10">
    <source>
        <dbReference type="Pfam" id="PF01706"/>
    </source>
</evidence>
<proteinExistence type="inferred from homology"/>
<keyword evidence="13" id="KW-0966">Cell projection</keyword>
<accession>A0ABU3K6B0</accession>
<dbReference type="Pfam" id="PF01706">
    <property type="entry name" value="FliG_C"/>
    <property type="match status" value="1"/>
</dbReference>